<feature type="compositionally biased region" description="Low complexity" evidence="1">
    <location>
        <begin position="39"/>
        <end position="48"/>
    </location>
</feature>
<sequence length="100" mass="11086">MHQQPARRASSGQQQQKSSSKLHTPLLPPSNKKNHTLVLPSPSLSISLPRPPRRKGVQEQAVSRSPFLLDQQQQPQLACINHSSSNHHFSVEAGRTRIGD</sequence>
<organism evidence="2 3">
    <name type="scientific">Populus trichocarpa</name>
    <name type="common">Western balsam poplar</name>
    <name type="synonym">Populus balsamifera subsp. trichocarpa</name>
    <dbReference type="NCBI Taxonomy" id="3694"/>
    <lineage>
        <taxon>Eukaryota</taxon>
        <taxon>Viridiplantae</taxon>
        <taxon>Streptophyta</taxon>
        <taxon>Embryophyta</taxon>
        <taxon>Tracheophyta</taxon>
        <taxon>Spermatophyta</taxon>
        <taxon>Magnoliopsida</taxon>
        <taxon>eudicotyledons</taxon>
        <taxon>Gunneridae</taxon>
        <taxon>Pentapetalae</taxon>
        <taxon>rosids</taxon>
        <taxon>fabids</taxon>
        <taxon>Malpighiales</taxon>
        <taxon>Salicaceae</taxon>
        <taxon>Saliceae</taxon>
        <taxon>Populus</taxon>
    </lineage>
</organism>
<dbReference type="Proteomes" id="UP000006729">
    <property type="component" value="Chromosome 18"/>
</dbReference>
<keyword evidence="3" id="KW-1185">Reference proteome</keyword>
<dbReference type="EMBL" id="CM009307">
    <property type="protein sequence ID" value="RQP02815.1"/>
    <property type="molecule type" value="Genomic_DNA"/>
</dbReference>
<feature type="compositionally biased region" description="Low complexity" evidence="1">
    <location>
        <begin position="1"/>
        <end position="21"/>
    </location>
</feature>
<dbReference type="AlphaFoldDB" id="A0A3N7I4H9"/>
<evidence type="ECO:0000313" key="3">
    <source>
        <dbReference type="Proteomes" id="UP000006729"/>
    </source>
</evidence>
<dbReference type="InParanoid" id="A0A3N7I4H9"/>
<feature type="compositionally biased region" description="Low complexity" evidence="1">
    <location>
        <begin position="68"/>
        <end position="77"/>
    </location>
</feature>
<evidence type="ECO:0000313" key="2">
    <source>
        <dbReference type="EMBL" id="RQP02815.1"/>
    </source>
</evidence>
<protein>
    <submittedName>
        <fullName evidence="2">Uncharacterized protein</fullName>
    </submittedName>
</protein>
<proteinExistence type="predicted"/>
<gene>
    <name evidence="2" type="ORF">POPTR_018G072801</name>
</gene>
<evidence type="ECO:0000256" key="1">
    <source>
        <dbReference type="SAM" id="MobiDB-lite"/>
    </source>
</evidence>
<reference evidence="2 3" key="1">
    <citation type="journal article" date="2006" name="Science">
        <title>The genome of black cottonwood, Populus trichocarpa (Torr. &amp; Gray).</title>
        <authorList>
            <person name="Tuskan G.A."/>
            <person name="Difazio S."/>
            <person name="Jansson S."/>
            <person name="Bohlmann J."/>
            <person name="Grigoriev I."/>
            <person name="Hellsten U."/>
            <person name="Putnam N."/>
            <person name="Ralph S."/>
            <person name="Rombauts S."/>
            <person name="Salamov A."/>
            <person name="Schein J."/>
            <person name="Sterck L."/>
            <person name="Aerts A."/>
            <person name="Bhalerao R.R."/>
            <person name="Bhalerao R.P."/>
            <person name="Blaudez D."/>
            <person name="Boerjan W."/>
            <person name="Brun A."/>
            <person name="Brunner A."/>
            <person name="Busov V."/>
            <person name="Campbell M."/>
            <person name="Carlson J."/>
            <person name="Chalot M."/>
            <person name="Chapman J."/>
            <person name="Chen G.L."/>
            <person name="Cooper D."/>
            <person name="Coutinho P.M."/>
            <person name="Couturier J."/>
            <person name="Covert S."/>
            <person name="Cronk Q."/>
            <person name="Cunningham R."/>
            <person name="Davis J."/>
            <person name="Degroeve S."/>
            <person name="Dejardin A."/>
            <person name="Depamphilis C."/>
            <person name="Detter J."/>
            <person name="Dirks B."/>
            <person name="Dubchak I."/>
            <person name="Duplessis S."/>
            <person name="Ehlting J."/>
            <person name="Ellis B."/>
            <person name="Gendler K."/>
            <person name="Goodstein D."/>
            <person name="Gribskov M."/>
            <person name="Grimwood J."/>
            <person name="Groover A."/>
            <person name="Gunter L."/>
            <person name="Hamberger B."/>
            <person name="Heinze B."/>
            <person name="Helariutta Y."/>
            <person name="Henrissat B."/>
            <person name="Holligan D."/>
            <person name="Holt R."/>
            <person name="Huang W."/>
            <person name="Islam-Faridi N."/>
            <person name="Jones S."/>
            <person name="Jones-Rhoades M."/>
            <person name="Jorgensen R."/>
            <person name="Joshi C."/>
            <person name="Kangasjarvi J."/>
            <person name="Karlsson J."/>
            <person name="Kelleher C."/>
            <person name="Kirkpatrick R."/>
            <person name="Kirst M."/>
            <person name="Kohler A."/>
            <person name="Kalluri U."/>
            <person name="Larimer F."/>
            <person name="Leebens-Mack J."/>
            <person name="Leple J.C."/>
            <person name="Locascio P."/>
            <person name="Lou Y."/>
            <person name="Lucas S."/>
            <person name="Martin F."/>
            <person name="Montanini B."/>
            <person name="Napoli C."/>
            <person name="Nelson D.R."/>
            <person name="Nelson C."/>
            <person name="Nieminen K."/>
            <person name="Nilsson O."/>
            <person name="Pereda V."/>
            <person name="Peter G."/>
            <person name="Philippe R."/>
            <person name="Pilate G."/>
            <person name="Poliakov A."/>
            <person name="Razumovskaya J."/>
            <person name="Richardson P."/>
            <person name="Rinaldi C."/>
            <person name="Ritland K."/>
            <person name="Rouze P."/>
            <person name="Ryaboy D."/>
            <person name="Schmutz J."/>
            <person name="Schrader J."/>
            <person name="Segerman B."/>
            <person name="Shin H."/>
            <person name="Siddiqui A."/>
            <person name="Sterky F."/>
            <person name="Terry A."/>
            <person name="Tsai C.J."/>
            <person name="Uberbacher E."/>
            <person name="Unneberg P."/>
            <person name="Vahala J."/>
            <person name="Wall K."/>
            <person name="Wessler S."/>
            <person name="Yang G."/>
            <person name="Yin T."/>
            <person name="Douglas C."/>
            <person name="Marra M."/>
            <person name="Sandberg G."/>
            <person name="Van de Peer Y."/>
            <person name="Rokhsar D."/>
        </authorList>
    </citation>
    <scope>NUCLEOTIDE SEQUENCE [LARGE SCALE GENOMIC DNA]</scope>
    <source>
        <strain evidence="3">cv. Nisqually</strain>
    </source>
</reference>
<dbReference type="Gramene" id="Potri.018G072801.1.v4.1">
    <property type="protein sequence ID" value="Potri.018G072801.1.v4.1"/>
    <property type="gene ID" value="Potri.018G072801.v4.1"/>
</dbReference>
<name>A0A3N7I4H9_POPTR</name>
<accession>A0A3N7I4H9</accession>
<feature type="region of interest" description="Disordered" evidence="1">
    <location>
        <begin position="1"/>
        <end position="100"/>
    </location>
</feature>